<keyword evidence="3" id="KW-0238">DNA-binding</keyword>
<accession>A0A075TZ98</accession>
<dbReference type="SUPFAM" id="SSF100950">
    <property type="entry name" value="NagB/RpiA/CoA transferase-like"/>
    <property type="match status" value="1"/>
</dbReference>
<keyword evidence="2" id="KW-0805">Transcription regulation</keyword>
<comment type="similarity">
    <text evidence="1">Belongs to the SorC transcriptional regulatory family.</text>
</comment>
<dbReference type="Gene3D" id="3.40.50.1360">
    <property type="match status" value="1"/>
</dbReference>
<evidence type="ECO:0000259" key="5">
    <source>
        <dbReference type="Pfam" id="PF04198"/>
    </source>
</evidence>
<dbReference type="Proteomes" id="UP000029079">
    <property type="component" value="Chromosome"/>
</dbReference>
<dbReference type="InterPro" id="IPR036388">
    <property type="entry name" value="WH-like_DNA-bd_sf"/>
</dbReference>
<keyword evidence="6" id="KW-0456">Lyase</keyword>
<dbReference type="InterPro" id="IPR051054">
    <property type="entry name" value="SorC_transcr_regulators"/>
</dbReference>
<dbReference type="KEGG" id="wci:WS105_0713"/>
<gene>
    <name evidence="6" type="ORF">WS74_0653</name>
</gene>
<dbReference type="PANTHER" id="PTHR34294:SF1">
    <property type="entry name" value="TRANSCRIPTIONAL REGULATOR LSRR"/>
    <property type="match status" value="1"/>
</dbReference>
<protein>
    <submittedName>
        <fullName evidence="6">Isocitrate lyase</fullName>
    </submittedName>
</protein>
<reference evidence="6 7" key="1">
    <citation type="journal article" date="2014" name="Genome Announc.">
        <title>Complete Genome Sequences of Fish Pathogenic Weissella ceti Strains WS74 and WS105.</title>
        <authorList>
            <person name="Figueiredo H.C."/>
            <person name="Leal C.A."/>
            <person name="Dorella F.A."/>
            <person name="Carvalho A.F."/>
            <person name="Soares S.C."/>
            <person name="Pereira F.L."/>
            <person name="Azevedo V.A."/>
        </authorList>
    </citation>
    <scope>NUCLEOTIDE SEQUENCE [LARGE SCALE GENOMIC DNA]</scope>
    <source>
        <strain evidence="6 7">WS74</strain>
    </source>
</reference>
<dbReference type="STRING" id="759620.WS105_0713"/>
<dbReference type="GO" id="GO:0030246">
    <property type="term" value="F:carbohydrate binding"/>
    <property type="evidence" value="ECO:0007669"/>
    <property type="project" value="InterPro"/>
</dbReference>
<organism evidence="6 7">
    <name type="scientific">Weissella ceti</name>
    <dbReference type="NCBI Taxonomy" id="759620"/>
    <lineage>
        <taxon>Bacteria</taxon>
        <taxon>Bacillati</taxon>
        <taxon>Bacillota</taxon>
        <taxon>Bacilli</taxon>
        <taxon>Lactobacillales</taxon>
        <taxon>Lactobacillaceae</taxon>
        <taxon>Weissella</taxon>
    </lineage>
</organism>
<dbReference type="KEGG" id="wct:WS74_0653"/>
<dbReference type="KEGG" id="wce:WS08_0651"/>
<dbReference type="Pfam" id="PF04198">
    <property type="entry name" value="Sugar-bind"/>
    <property type="match status" value="1"/>
</dbReference>
<feature type="domain" description="Sugar-binding" evidence="5">
    <location>
        <begin position="62"/>
        <end position="312"/>
    </location>
</feature>
<dbReference type="PATRIC" id="fig|759620.7.peg.677"/>
<dbReference type="Gene3D" id="1.10.10.10">
    <property type="entry name" value="Winged helix-like DNA-binding domain superfamily/Winged helix DNA-binding domain"/>
    <property type="match status" value="1"/>
</dbReference>
<name>A0A075TZ98_9LACO</name>
<dbReference type="GO" id="GO:0016829">
    <property type="term" value="F:lyase activity"/>
    <property type="evidence" value="ECO:0007669"/>
    <property type="project" value="UniProtKB-KW"/>
</dbReference>
<evidence type="ECO:0000256" key="2">
    <source>
        <dbReference type="ARBA" id="ARBA00023015"/>
    </source>
</evidence>
<dbReference type="PANTHER" id="PTHR34294">
    <property type="entry name" value="TRANSCRIPTIONAL REGULATOR-RELATED"/>
    <property type="match status" value="1"/>
</dbReference>
<dbReference type="InterPro" id="IPR037171">
    <property type="entry name" value="NagB/RpiA_transferase-like"/>
</dbReference>
<evidence type="ECO:0000256" key="3">
    <source>
        <dbReference type="ARBA" id="ARBA00023125"/>
    </source>
</evidence>
<proteinExistence type="inferred from homology"/>
<keyword evidence="4" id="KW-0804">Transcription</keyword>
<keyword evidence="7" id="KW-1185">Reference proteome</keyword>
<dbReference type="EMBL" id="CP009223">
    <property type="protein sequence ID" value="AIM62905.1"/>
    <property type="molecule type" value="Genomic_DNA"/>
</dbReference>
<evidence type="ECO:0000256" key="4">
    <source>
        <dbReference type="ARBA" id="ARBA00023163"/>
    </source>
</evidence>
<dbReference type="InterPro" id="IPR007324">
    <property type="entry name" value="Sugar-bd_dom_put"/>
</dbReference>
<reference evidence="7" key="2">
    <citation type="submission" date="2014-08" db="EMBL/GenBank/DDBJ databases">
        <title>Complete genome of Weissella ceti strain WS74 isolated from diseased rainbow trout in Brazil.</title>
        <authorList>
            <person name="Figueiredo H.C.P."/>
            <person name="Leal C.A.G."/>
            <person name="Pereira F.L."/>
            <person name="Soares S.C."/>
            <person name="Dorella F.A."/>
            <person name="Carvalho A.F."/>
            <person name="Azevedo V.A.C."/>
        </authorList>
    </citation>
    <scope>NUCLEOTIDE SEQUENCE [LARGE SCALE GENOMIC DNA]</scope>
    <source>
        <strain evidence="7">WS74</strain>
    </source>
</reference>
<evidence type="ECO:0000256" key="1">
    <source>
        <dbReference type="ARBA" id="ARBA00010466"/>
    </source>
</evidence>
<sequence length="316" mass="35456">MAKSMNHRDLLASLAQDYYLSQLSLADLVEKYDLSRYLVNKYLEDARKEGVVTINVAAPNPRNLEMENRFQELFDIDNIHIISDSLNPIETSENALNYAAHQIAPLITQSKVVGLTWGSTVYNLIQNFPVSIQEDITFTQFLGENMKYKSDVGSMRMVELAASKFSAEYLTMAGPLYVLNESVREGMKQEMAIRPSFEAAQHMDFLFTALGTVASLNSIPVWRDNADSILAGVDQDEIAGMVYGRPFDIDGNFLSLEHDHVFGLDIDTIMSTPRRFAVVKSKFKTNAIIGALRGKFFTDVVMTEAVARRVLNDITD</sequence>
<dbReference type="AlphaFoldDB" id="A0A075TZ98"/>
<dbReference type="GO" id="GO:0003677">
    <property type="term" value="F:DNA binding"/>
    <property type="evidence" value="ECO:0007669"/>
    <property type="project" value="UniProtKB-KW"/>
</dbReference>
<evidence type="ECO:0000313" key="7">
    <source>
        <dbReference type="Proteomes" id="UP000029079"/>
    </source>
</evidence>
<evidence type="ECO:0000313" key="6">
    <source>
        <dbReference type="EMBL" id="AIM62905.1"/>
    </source>
</evidence>
<dbReference type="RefSeq" id="WP_009765253.1">
    <property type="nucleotide sequence ID" value="NZ_CP009223.1"/>
</dbReference>